<evidence type="ECO:0000313" key="8">
    <source>
        <dbReference type="EMBL" id="MPV36627.1"/>
    </source>
</evidence>
<evidence type="ECO:0000256" key="5">
    <source>
        <dbReference type="ARBA" id="ARBA00022840"/>
    </source>
</evidence>
<keyword evidence="5" id="KW-0067">ATP-binding</keyword>
<gene>
    <name evidence="8" type="ORF">GB881_06080</name>
</gene>
<dbReference type="PANTHER" id="PTHR46566">
    <property type="entry name" value="1-PHOSPHOFRUCTOKINASE-RELATED"/>
    <property type="match status" value="1"/>
</dbReference>
<evidence type="ECO:0000256" key="6">
    <source>
        <dbReference type="PIRNR" id="PIRNR000535"/>
    </source>
</evidence>
<dbReference type="InterPro" id="IPR017583">
    <property type="entry name" value="Tagatose/fructose_Pkinase"/>
</dbReference>
<dbReference type="Gene3D" id="3.40.1190.20">
    <property type="match status" value="1"/>
</dbReference>
<keyword evidence="4 8" id="KW-0418">Kinase</keyword>
<keyword evidence="2 6" id="KW-0808">Transferase</keyword>
<dbReference type="GO" id="GO:0005829">
    <property type="term" value="C:cytosol"/>
    <property type="evidence" value="ECO:0007669"/>
    <property type="project" value="TreeGrafter"/>
</dbReference>
<dbReference type="InterPro" id="IPR029056">
    <property type="entry name" value="Ribokinase-like"/>
</dbReference>
<dbReference type="SUPFAM" id="SSF53613">
    <property type="entry name" value="Ribokinase-like"/>
    <property type="match status" value="1"/>
</dbReference>
<keyword evidence="3" id="KW-0547">Nucleotide-binding</keyword>
<dbReference type="Proteomes" id="UP000437709">
    <property type="component" value="Unassembled WGS sequence"/>
</dbReference>
<comment type="caution">
    <text evidence="8">The sequence shown here is derived from an EMBL/GenBank/DDBJ whole genome shotgun (WGS) entry which is preliminary data.</text>
</comment>
<evidence type="ECO:0000256" key="2">
    <source>
        <dbReference type="ARBA" id="ARBA00022679"/>
    </source>
</evidence>
<evidence type="ECO:0000259" key="7">
    <source>
        <dbReference type="Pfam" id="PF00294"/>
    </source>
</evidence>
<reference evidence="8 9" key="1">
    <citation type="submission" date="2019-10" db="EMBL/GenBank/DDBJ databases">
        <title>Georgenia wutianyii sp. nov. and Georgenia yuyongxinii sp. nov. isolated from plateau pika (Ochotona curzoniae) in the Qinghai-Tibet plateau of China.</title>
        <authorList>
            <person name="Tian Z."/>
        </authorList>
    </citation>
    <scope>NUCLEOTIDE SEQUENCE [LARGE SCALE GENOMIC DNA]</scope>
    <source>
        <strain evidence="8 9">JCM 19765</strain>
    </source>
</reference>
<evidence type="ECO:0000256" key="3">
    <source>
        <dbReference type="ARBA" id="ARBA00022741"/>
    </source>
</evidence>
<dbReference type="EMBL" id="WHPC01000015">
    <property type="protein sequence ID" value="MPV36627.1"/>
    <property type="molecule type" value="Genomic_DNA"/>
</dbReference>
<organism evidence="8 9">
    <name type="scientific">Georgenia subflava</name>
    <dbReference type="NCBI Taxonomy" id="1622177"/>
    <lineage>
        <taxon>Bacteria</taxon>
        <taxon>Bacillati</taxon>
        <taxon>Actinomycetota</taxon>
        <taxon>Actinomycetes</taxon>
        <taxon>Micrococcales</taxon>
        <taxon>Bogoriellaceae</taxon>
        <taxon>Georgenia</taxon>
    </lineage>
</organism>
<sequence length="316" mass="32351">MSTESQADPSGPVVSVLSVGPLLEITVETTADAPDDPQVHVHPGGQGLWVARMATTLGARSVLCGPFGGETGMAAAALARAEGLELQVTHTTGISAHIIDYRQGERDEIVVMRSPALDRHAQDDIYGTMLVNSMEADVCVITGADDDLGVPASFFGRLAADLRTAGKPVVADLSGDQAREVVGADGVILKISHEELIEGGFADDDSLGALCAAGKSMIKDGLAAIVVSRAADPTLVVDDDGAHLLTPPKVSTRENKGAGDSMTAGIAVGTGRGADLRSAVGLGVAAGALNVTRRGLGTGRRDQIETFAEQVSIEPV</sequence>
<dbReference type="GO" id="GO:0005524">
    <property type="term" value="F:ATP binding"/>
    <property type="evidence" value="ECO:0007669"/>
    <property type="project" value="UniProtKB-KW"/>
</dbReference>
<evidence type="ECO:0000313" key="9">
    <source>
        <dbReference type="Proteomes" id="UP000437709"/>
    </source>
</evidence>
<evidence type="ECO:0000256" key="1">
    <source>
        <dbReference type="ARBA" id="ARBA00010688"/>
    </source>
</evidence>
<comment type="similarity">
    <text evidence="1">Belongs to the carbohydrate kinase PfkB family.</text>
</comment>
<dbReference type="PANTHER" id="PTHR46566:SF2">
    <property type="entry name" value="ATP-DEPENDENT 6-PHOSPHOFRUCTOKINASE ISOZYME 2"/>
    <property type="match status" value="1"/>
</dbReference>
<protein>
    <submittedName>
        <fullName evidence="8">Phosphofructokinase</fullName>
    </submittedName>
</protein>
<dbReference type="Pfam" id="PF00294">
    <property type="entry name" value="PfkB"/>
    <property type="match status" value="1"/>
</dbReference>
<feature type="domain" description="Carbohydrate kinase PfkB" evidence="7">
    <location>
        <begin position="34"/>
        <end position="298"/>
    </location>
</feature>
<dbReference type="RefSeq" id="WP_152194165.1">
    <property type="nucleotide sequence ID" value="NZ_VUKD01000001.1"/>
</dbReference>
<evidence type="ECO:0000256" key="4">
    <source>
        <dbReference type="ARBA" id="ARBA00022777"/>
    </source>
</evidence>
<dbReference type="InterPro" id="IPR011611">
    <property type="entry name" value="PfkB_dom"/>
</dbReference>
<accession>A0A6N7EIR8</accession>
<name>A0A6N7EIR8_9MICO</name>
<proteinExistence type="inferred from homology"/>
<dbReference type="PIRSF" id="PIRSF000535">
    <property type="entry name" value="1PFK/6PFK/LacC"/>
    <property type="match status" value="1"/>
</dbReference>
<keyword evidence="9" id="KW-1185">Reference proteome</keyword>
<dbReference type="GO" id="GO:0008443">
    <property type="term" value="F:phosphofructokinase activity"/>
    <property type="evidence" value="ECO:0007669"/>
    <property type="project" value="TreeGrafter"/>
</dbReference>
<dbReference type="AlphaFoldDB" id="A0A6N7EIR8"/>